<dbReference type="EMBL" id="AQQV01000005">
    <property type="protein sequence ID" value="ORE85263.1"/>
    <property type="molecule type" value="Genomic_DNA"/>
</dbReference>
<dbReference type="STRING" id="1317117.ATO7_15807"/>
<evidence type="ECO:0000313" key="1">
    <source>
        <dbReference type="EMBL" id="ORE85263.1"/>
    </source>
</evidence>
<dbReference type="Proteomes" id="UP000192342">
    <property type="component" value="Unassembled WGS sequence"/>
</dbReference>
<name>A0A1Y1SA90_9GAMM</name>
<accession>A0A1Y1SA90</accession>
<protein>
    <submittedName>
        <fullName evidence="1">OmpA-family protein</fullName>
    </submittedName>
</protein>
<evidence type="ECO:0000313" key="2">
    <source>
        <dbReference type="Proteomes" id="UP000192342"/>
    </source>
</evidence>
<organism evidence="1 2">
    <name type="scientific">Oceanococcus atlanticus</name>
    <dbReference type="NCBI Taxonomy" id="1317117"/>
    <lineage>
        <taxon>Bacteria</taxon>
        <taxon>Pseudomonadati</taxon>
        <taxon>Pseudomonadota</taxon>
        <taxon>Gammaproteobacteria</taxon>
        <taxon>Chromatiales</taxon>
        <taxon>Oceanococcaceae</taxon>
        <taxon>Oceanococcus</taxon>
    </lineage>
</organism>
<comment type="caution">
    <text evidence="1">The sequence shown here is derived from an EMBL/GenBank/DDBJ whole genome shotgun (WGS) entry which is preliminary data.</text>
</comment>
<sequence>MAYVTIDGQKLEKELLELAKHHTTGQGEGKLSKDEVADLFTSARDGVAVTDTEKATLAYIRKHFEFTDAAAKDFDVAFSAL</sequence>
<gene>
    <name evidence="1" type="ORF">ATO7_15807</name>
</gene>
<dbReference type="OrthoDB" id="6371105at2"/>
<dbReference type="RefSeq" id="WP_083563407.1">
    <property type="nucleotide sequence ID" value="NZ_AQQV01000005.1"/>
</dbReference>
<proteinExistence type="predicted"/>
<keyword evidence="2" id="KW-1185">Reference proteome</keyword>
<reference evidence="1 2" key="1">
    <citation type="submission" date="2013-04" db="EMBL/GenBank/DDBJ databases">
        <title>Oceanococcus atlanticus 22II-S10r2 Genome Sequencing.</title>
        <authorList>
            <person name="Lai Q."/>
            <person name="Li G."/>
            <person name="Shao Z."/>
        </authorList>
    </citation>
    <scope>NUCLEOTIDE SEQUENCE [LARGE SCALE GENOMIC DNA]</scope>
    <source>
        <strain evidence="1 2">22II-S10r2</strain>
    </source>
</reference>
<dbReference type="AlphaFoldDB" id="A0A1Y1SA90"/>